<evidence type="ECO:0000313" key="1">
    <source>
        <dbReference type="EMBL" id="RYR57492.1"/>
    </source>
</evidence>
<reference evidence="1 2" key="1">
    <citation type="submission" date="2019-01" db="EMBL/GenBank/DDBJ databases">
        <title>Sequencing of cultivated peanut Arachis hypogaea provides insights into genome evolution and oil improvement.</title>
        <authorList>
            <person name="Chen X."/>
        </authorList>
    </citation>
    <scope>NUCLEOTIDE SEQUENCE [LARGE SCALE GENOMIC DNA]</scope>
    <source>
        <strain evidence="2">cv. Fuhuasheng</strain>
        <tissue evidence="1">Leaves</tissue>
    </source>
</reference>
<dbReference type="AlphaFoldDB" id="A0A445D2P6"/>
<dbReference type="Proteomes" id="UP000289738">
    <property type="component" value="Chromosome A05"/>
</dbReference>
<proteinExistence type="predicted"/>
<sequence length="237" mass="28048">MNVDECHVRNVSNKQTWQIKEVSVFHRFSNTKESVIYHRSIFGRFVQFQTKYVSDEASIQEIRKLRHYGGRCHGKSPIVTAGKFVVEIKFSFRVIVIMAMKDYTIRRCVDYRMYESKLMIFYFKYTQYNTSCDLLIRISMIRRNHHILGPFEARFQYNCRSNIAVVEVQLHHKLSQSMVSKVKVSKKNFRGWKASYESLPIWFENTSQGAINIRGRLMNTRCVISIYENGVRLILTS</sequence>
<dbReference type="EMBL" id="SDMP01000005">
    <property type="protein sequence ID" value="RYR57492.1"/>
    <property type="molecule type" value="Genomic_DNA"/>
</dbReference>
<protein>
    <submittedName>
        <fullName evidence="1">Uncharacterized protein</fullName>
    </submittedName>
</protein>
<comment type="caution">
    <text evidence="1">The sequence shown here is derived from an EMBL/GenBank/DDBJ whole genome shotgun (WGS) entry which is preliminary data.</text>
</comment>
<gene>
    <name evidence="1" type="ORF">Ahy_A05g023224</name>
</gene>
<keyword evidence="2" id="KW-1185">Reference proteome</keyword>
<evidence type="ECO:0000313" key="2">
    <source>
        <dbReference type="Proteomes" id="UP000289738"/>
    </source>
</evidence>
<organism evidence="1 2">
    <name type="scientific">Arachis hypogaea</name>
    <name type="common">Peanut</name>
    <dbReference type="NCBI Taxonomy" id="3818"/>
    <lineage>
        <taxon>Eukaryota</taxon>
        <taxon>Viridiplantae</taxon>
        <taxon>Streptophyta</taxon>
        <taxon>Embryophyta</taxon>
        <taxon>Tracheophyta</taxon>
        <taxon>Spermatophyta</taxon>
        <taxon>Magnoliopsida</taxon>
        <taxon>eudicotyledons</taxon>
        <taxon>Gunneridae</taxon>
        <taxon>Pentapetalae</taxon>
        <taxon>rosids</taxon>
        <taxon>fabids</taxon>
        <taxon>Fabales</taxon>
        <taxon>Fabaceae</taxon>
        <taxon>Papilionoideae</taxon>
        <taxon>50 kb inversion clade</taxon>
        <taxon>dalbergioids sensu lato</taxon>
        <taxon>Dalbergieae</taxon>
        <taxon>Pterocarpus clade</taxon>
        <taxon>Arachis</taxon>
    </lineage>
</organism>
<name>A0A445D2P6_ARAHY</name>
<accession>A0A445D2P6</accession>